<dbReference type="Gene3D" id="3.40.630.10">
    <property type="entry name" value="Zn peptidases"/>
    <property type="match status" value="1"/>
</dbReference>
<name>A0A923J1I1_CLOTT</name>
<reference evidence="2 3" key="1">
    <citation type="submission" date="2020-04" db="EMBL/GenBank/DDBJ databases">
        <title>Genomic insights into acetone-butanol-ethanol (ABE) fermentation by sequencing solventogenic clostridia strains.</title>
        <authorList>
            <person name="Brown S."/>
        </authorList>
    </citation>
    <scope>NUCLEOTIDE SEQUENCE [LARGE SCALE GENOMIC DNA]</scope>
    <source>
        <strain evidence="2 3">DJ011</strain>
    </source>
</reference>
<protein>
    <recommendedName>
        <fullName evidence="1">Peptidase M20 domain-containing protein 2</fullName>
    </recommendedName>
</protein>
<dbReference type="InterPro" id="IPR052030">
    <property type="entry name" value="Peptidase_M20/M20A_hydrolases"/>
</dbReference>
<evidence type="ECO:0000313" key="3">
    <source>
        <dbReference type="Proteomes" id="UP000563151"/>
    </source>
</evidence>
<dbReference type="GO" id="GO:0016805">
    <property type="term" value="F:dipeptidase activity"/>
    <property type="evidence" value="ECO:0007669"/>
    <property type="project" value="InterPro"/>
</dbReference>
<evidence type="ECO:0000313" key="2">
    <source>
        <dbReference type="EMBL" id="MBC2399266.1"/>
    </source>
</evidence>
<dbReference type="EMBL" id="JAAZWO010000025">
    <property type="protein sequence ID" value="MBC2399266.1"/>
    <property type="molecule type" value="Genomic_DNA"/>
</dbReference>
<dbReference type="PANTHER" id="PTHR30575">
    <property type="entry name" value="PEPTIDASE M20"/>
    <property type="match status" value="1"/>
</dbReference>
<keyword evidence="3" id="KW-1185">Reference proteome</keyword>
<dbReference type="GO" id="GO:0005737">
    <property type="term" value="C:cytoplasm"/>
    <property type="evidence" value="ECO:0007669"/>
    <property type="project" value="TreeGrafter"/>
</dbReference>
<dbReference type="AlphaFoldDB" id="A0A923J1I1"/>
<dbReference type="InterPro" id="IPR017144">
    <property type="entry name" value="Xaa-Arg_dipeptidase"/>
</dbReference>
<organism evidence="2 3">
    <name type="scientific">Clostridium tetanomorphum</name>
    <dbReference type="NCBI Taxonomy" id="1553"/>
    <lineage>
        <taxon>Bacteria</taxon>
        <taxon>Bacillati</taxon>
        <taxon>Bacillota</taxon>
        <taxon>Clostridia</taxon>
        <taxon>Eubacteriales</taxon>
        <taxon>Clostridiaceae</taxon>
        <taxon>Clostridium</taxon>
    </lineage>
</organism>
<proteinExistence type="inferred from homology"/>
<dbReference type="PIRSF" id="PIRSF037226">
    <property type="entry name" value="Amidohydrolase_ACY1L2_prd"/>
    <property type="match status" value="1"/>
</dbReference>
<gene>
    <name evidence="2" type="ORF">HGG79_16030</name>
</gene>
<dbReference type="GO" id="GO:0046657">
    <property type="term" value="P:folic acid catabolic process"/>
    <property type="evidence" value="ECO:0007669"/>
    <property type="project" value="TreeGrafter"/>
</dbReference>
<dbReference type="Proteomes" id="UP000563151">
    <property type="component" value="Unassembled WGS sequence"/>
</dbReference>
<accession>A0A923J1I1</accession>
<dbReference type="Gene3D" id="3.30.70.360">
    <property type="match status" value="1"/>
</dbReference>
<sequence>MKQEIVTFLNSIDEEIFNVSKYIYDNAEISFHEYKCYNYLVDIFKKYNFNVKENFINIPTSFYAQYGEGHPKICFICEYDAVENSGHITGHNLISSISTAASLSLCKVIDKLHGSVIVIGCPGEFIGSSKVTMVKQGVFNDIDLVLMAHPDVITAESGTSMALLPLKVLYKSEPGLTYRSLGSYSSLDACLFTFNALNILSKGLNDKNSIDGVIVRGGYSPFLLPSECESKFYLRGPKMNNLNAIERKVRELVKTIGSLMDIYSEVSIYELPYEELITNSTLSRIFSHNLKESGIIKVDSPKNTLSGLSIGNVSHVVPCIHPYISIVEDNSIKYSSSEFAMATISRFAHDKVMKTAQALAITALDIIEKESILQQIKMEFYEKTKD</sequence>
<dbReference type="SUPFAM" id="SSF53187">
    <property type="entry name" value="Zn-dependent exopeptidases"/>
    <property type="match status" value="1"/>
</dbReference>
<dbReference type="RefSeq" id="WP_035151904.1">
    <property type="nucleotide sequence ID" value="NZ_JAAZWO010000025.1"/>
</dbReference>
<comment type="caution">
    <text evidence="2">The sequence shown here is derived from an EMBL/GenBank/DDBJ whole genome shotgun (WGS) entry which is preliminary data.</text>
</comment>
<dbReference type="PANTHER" id="PTHR30575:SF0">
    <property type="entry name" value="XAA-ARG DIPEPTIDASE"/>
    <property type="match status" value="1"/>
</dbReference>
<dbReference type="GO" id="GO:0071713">
    <property type="term" value="F:para-aminobenzoyl-glutamate hydrolase activity"/>
    <property type="evidence" value="ECO:0007669"/>
    <property type="project" value="TreeGrafter"/>
</dbReference>
<comment type="similarity">
    <text evidence="1">Belongs to the peptidase M20A family.</text>
</comment>
<evidence type="ECO:0000256" key="1">
    <source>
        <dbReference type="PIRNR" id="PIRNR037226"/>
    </source>
</evidence>